<sequence>MEVLKRHYFECENGARWSECEWDSHESPYSKDGDWCNVSGCKENDHKIKLVKTDDNHHKSKYRWFRRPIK</sequence>
<comment type="caution">
    <text evidence="1">The sequence shown here is derived from an EMBL/GenBank/DDBJ whole genome shotgun (WGS) entry which is preliminary data.</text>
</comment>
<evidence type="ECO:0000313" key="1">
    <source>
        <dbReference type="EMBL" id="KKM23962.1"/>
    </source>
</evidence>
<gene>
    <name evidence="1" type="ORF">LCGC14_1609940</name>
</gene>
<reference evidence="1" key="1">
    <citation type="journal article" date="2015" name="Nature">
        <title>Complex archaea that bridge the gap between prokaryotes and eukaryotes.</title>
        <authorList>
            <person name="Spang A."/>
            <person name="Saw J.H."/>
            <person name="Jorgensen S.L."/>
            <person name="Zaremba-Niedzwiedzka K."/>
            <person name="Martijn J."/>
            <person name="Lind A.E."/>
            <person name="van Eijk R."/>
            <person name="Schleper C."/>
            <person name="Guy L."/>
            <person name="Ettema T.J."/>
        </authorList>
    </citation>
    <scope>NUCLEOTIDE SEQUENCE</scope>
</reference>
<dbReference type="AlphaFoldDB" id="A0A0F9I8W5"/>
<dbReference type="EMBL" id="LAZR01013019">
    <property type="protein sequence ID" value="KKM23962.1"/>
    <property type="molecule type" value="Genomic_DNA"/>
</dbReference>
<name>A0A0F9I8W5_9ZZZZ</name>
<organism evidence="1">
    <name type="scientific">marine sediment metagenome</name>
    <dbReference type="NCBI Taxonomy" id="412755"/>
    <lineage>
        <taxon>unclassified sequences</taxon>
        <taxon>metagenomes</taxon>
        <taxon>ecological metagenomes</taxon>
    </lineage>
</organism>
<protein>
    <submittedName>
        <fullName evidence="1">Uncharacterized protein</fullName>
    </submittedName>
</protein>
<accession>A0A0F9I8W5</accession>
<proteinExistence type="predicted"/>